<evidence type="ECO:0000313" key="2">
    <source>
        <dbReference type="Proteomes" id="UP001151760"/>
    </source>
</evidence>
<gene>
    <name evidence="1" type="ORF">Tco_0988642</name>
</gene>
<proteinExistence type="predicted"/>
<dbReference type="Proteomes" id="UP001151760">
    <property type="component" value="Unassembled WGS sequence"/>
</dbReference>
<sequence>MAPMIKQIPVRVLRLYKCASTASTSVSWNISFFLELSDSKTRASWKLSCLLEAARQSLACIRLGLRGQSCLHAPSTGCGPDVCAIRDCCSLLPEEIAAPCLQRRLAAPCLLRRLAAPYLLRRHYSLVIVSGPKVTFVTSTIPVDRSNME</sequence>
<dbReference type="EMBL" id="BQNB010016600">
    <property type="protein sequence ID" value="GJT53588.1"/>
    <property type="molecule type" value="Genomic_DNA"/>
</dbReference>
<accession>A0ABQ5ERZ5</accession>
<name>A0ABQ5ERZ5_9ASTR</name>
<evidence type="ECO:0000313" key="1">
    <source>
        <dbReference type="EMBL" id="GJT53588.1"/>
    </source>
</evidence>
<protein>
    <submittedName>
        <fullName evidence="1">Uncharacterized protein</fullName>
    </submittedName>
</protein>
<reference evidence="1" key="1">
    <citation type="journal article" date="2022" name="Int. J. Mol. Sci.">
        <title>Draft Genome of Tanacetum Coccineum: Genomic Comparison of Closely Related Tanacetum-Family Plants.</title>
        <authorList>
            <person name="Yamashiro T."/>
            <person name="Shiraishi A."/>
            <person name="Nakayama K."/>
            <person name="Satake H."/>
        </authorList>
    </citation>
    <scope>NUCLEOTIDE SEQUENCE</scope>
</reference>
<reference evidence="1" key="2">
    <citation type="submission" date="2022-01" db="EMBL/GenBank/DDBJ databases">
        <authorList>
            <person name="Yamashiro T."/>
            <person name="Shiraishi A."/>
            <person name="Satake H."/>
            <person name="Nakayama K."/>
        </authorList>
    </citation>
    <scope>NUCLEOTIDE SEQUENCE</scope>
</reference>
<organism evidence="1 2">
    <name type="scientific">Tanacetum coccineum</name>
    <dbReference type="NCBI Taxonomy" id="301880"/>
    <lineage>
        <taxon>Eukaryota</taxon>
        <taxon>Viridiplantae</taxon>
        <taxon>Streptophyta</taxon>
        <taxon>Embryophyta</taxon>
        <taxon>Tracheophyta</taxon>
        <taxon>Spermatophyta</taxon>
        <taxon>Magnoliopsida</taxon>
        <taxon>eudicotyledons</taxon>
        <taxon>Gunneridae</taxon>
        <taxon>Pentapetalae</taxon>
        <taxon>asterids</taxon>
        <taxon>campanulids</taxon>
        <taxon>Asterales</taxon>
        <taxon>Asteraceae</taxon>
        <taxon>Asteroideae</taxon>
        <taxon>Anthemideae</taxon>
        <taxon>Anthemidinae</taxon>
        <taxon>Tanacetum</taxon>
    </lineage>
</organism>
<comment type="caution">
    <text evidence="1">The sequence shown here is derived from an EMBL/GenBank/DDBJ whole genome shotgun (WGS) entry which is preliminary data.</text>
</comment>
<keyword evidence="2" id="KW-1185">Reference proteome</keyword>